<dbReference type="EMBL" id="JOMC01000021">
    <property type="protein sequence ID" value="KIA75949.1"/>
    <property type="molecule type" value="Genomic_DNA"/>
</dbReference>
<dbReference type="Proteomes" id="UP000053475">
    <property type="component" value="Unassembled WGS sequence"/>
</dbReference>
<dbReference type="AlphaFoldDB" id="A0A0C1EH17"/>
<feature type="compositionally biased region" description="Basic and acidic residues" evidence="1">
    <location>
        <begin position="162"/>
        <end position="174"/>
    </location>
</feature>
<dbReference type="InterPro" id="IPR036047">
    <property type="entry name" value="F-box-like_dom_sf"/>
</dbReference>
<evidence type="ECO:0000313" key="2">
    <source>
        <dbReference type="EMBL" id="KIA75949.1"/>
    </source>
</evidence>
<protein>
    <recommendedName>
        <fullName evidence="4">F-box domain-containing protein</fullName>
    </recommendedName>
</protein>
<comment type="caution">
    <text evidence="2">The sequence shown here is derived from an EMBL/GenBank/DDBJ whole genome shotgun (WGS) entry which is preliminary data.</text>
</comment>
<gene>
    <name evidence="2" type="ORF">HK57_00261</name>
</gene>
<sequence length="318" mass="36383">MAVQTVFAIPELLEAIFIEVDTGTLLTSAQRVSRHWNAVIKGSLQLQTRLFFQPSKTPLVGSPSPYNDLRLTNPYFEKIWNEHFSRNYIISHGSNQQQHASSAVTIYRRPEASWRRMLLRQPPQAQICIFGPKTLINPETGNRETALTALDVPIFQRNGTADNKDKNENENENQKKKKKREKKQETEFIRFGMLEDAFEAGIIGRPANVLPGQLTAPQLFHPSLADALIWGRQWTGFGIVTPKNTHWHVERKKDPREMLDQRCDIVISLCAGGLIRMLSDESSPAHSIPRELLRWLREVLEADSESIRRLEGWGGNRR</sequence>
<proteinExistence type="predicted"/>
<evidence type="ECO:0008006" key="4">
    <source>
        <dbReference type="Google" id="ProtNLM"/>
    </source>
</evidence>
<reference evidence="2 3" key="1">
    <citation type="submission" date="2014-11" db="EMBL/GenBank/DDBJ databases">
        <title>Genomics derived discovery of secondary metabolites biosynthetic gene clusters in Aspergillus ustus.</title>
        <authorList>
            <person name="Pi B."/>
            <person name="Dai F."/>
            <person name="Song X."/>
            <person name="Zhu C."/>
            <person name="Li H."/>
            <person name="Yu D."/>
        </authorList>
    </citation>
    <scope>NUCLEOTIDE SEQUENCE [LARGE SCALE GENOMIC DNA]</scope>
    <source>
        <strain evidence="2 3">3.3904</strain>
    </source>
</reference>
<evidence type="ECO:0000256" key="1">
    <source>
        <dbReference type="SAM" id="MobiDB-lite"/>
    </source>
</evidence>
<keyword evidence="3" id="KW-1185">Reference proteome</keyword>
<name>A0A0C1EH17_ASPUT</name>
<feature type="region of interest" description="Disordered" evidence="1">
    <location>
        <begin position="151"/>
        <end position="184"/>
    </location>
</feature>
<dbReference type="SUPFAM" id="SSF81383">
    <property type="entry name" value="F-box domain"/>
    <property type="match status" value="1"/>
</dbReference>
<evidence type="ECO:0000313" key="3">
    <source>
        <dbReference type="Proteomes" id="UP000053475"/>
    </source>
</evidence>
<organism evidence="2 3">
    <name type="scientific">Aspergillus ustus</name>
    <dbReference type="NCBI Taxonomy" id="40382"/>
    <lineage>
        <taxon>Eukaryota</taxon>
        <taxon>Fungi</taxon>
        <taxon>Dikarya</taxon>
        <taxon>Ascomycota</taxon>
        <taxon>Pezizomycotina</taxon>
        <taxon>Eurotiomycetes</taxon>
        <taxon>Eurotiomycetidae</taxon>
        <taxon>Eurotiales</taxon>
        <taxon>Aspergillaceae</taxon>
        <taxon>Aspergillus</taxon>
        <taxon>Aspergillus subgen. Nidulantes</taxon>
    </lineage>
</organism>
<accession>A0A0C1EH17</accession>